<evidence type="ECO:0000313" key="3">
    <source>
        <dbReference type="Proteomes" id="UP001175271"/>
    </source>
</evidence>
<accession>A0AA39LF89</accession>
<name>A0AA39LF89_9BILA</name>
<organism evidence="2 3">
    <name type="scientific">Steinernema hermaphroditum</name>
    <dbReference type="NCBI Taxonomy" id="289476"/>
    <lineage>
        <taxon>Eukaryota</taxon>
        <taxon>Metazoa</taxon>
        <taxon>Ecdysozoa</taxon>
        <taxon>Nematoda</taxon>
        <taxon>Chromadorea</taxon>
        <taxon>Rhabditida</taxon>
        <taxon>Tylenchina</taxon>
        <taxon>Panagrolaimomorpha</taxon>
        <taxon>Strongyloidoidea</taxon>
        <taxon>Steinernematidae</taxon>
        <taxon>Steinernema</taxon>
    </lineage>
</organism>
<comment type="caution">
    <text evidence="2">The sequence shown here is derived from an EMBL/GenBank/DDBJ whole genome shotgun (WGS) entry which is preliminary data.</text>
</comment>
<dbReference type="Proteomes" id="UP001175271">
    <property type="component" value="Unassembled WGS sequence"/>
</dbReference>
<feature type="transmembrane region" description="Helical" evidence="1">
    <location>
        <begin position="90"/>
        <end position="111"/>
    </location>
</feature>
<evidence type="ECO:0000256" key="1">
    <source>
        <dbReference type="SAM" id="Phobius"/>
    </source>
</evidence>
<protein>
    <recommendedName>
        <fullName evidence="4">MARVEL domain-containing protein</fullName>
    </recommendedName>
</protein>
<dbReference type="AlphaFoldDB" id="A0AA39LF89"/>
<keyword evidence="3" id="KW-1185">Reference proteome</keyword>
<evidence type="ECO:0000313" key="2">
    <source>
        <dbReference type="EMBL" id="KAK0394970.1"/>
    </source>
</evidence>
<keyword evidence="1" id="KW-0812">Transmembrane</keyword>
<evidence type="ECO:0008006" key="4">
    <source>
        <dbReference type="Google" id="ProtNLM"/>
    </source>
</evidence>
<sequence length="171" mass="19915">MYLTHARGVEYDPHYESRYKSCYCVHPKIAGTLVGLLEVLHFLANLLLLIGAIIHHDRIWAIIFTAISLVMIFAMIVVLFVGISKERPHLIYVHLMYLIFSVVCDIVIDVYDKNGTVHEVANAYIIVFVIVSTITLLVRIYAVVVIRRLYHYMRCKNVAWANTRRPYYMKR</sequence>
<feature type="transmembrane region" description="Helical" evidence="1">
    <location>
        <begin position="29"/>
        <end position="53"/>
    </location>
</feature>
<feature type="transmembrane region" description="Helical" evidence="1">
    <location>
        <begin position="59"/>
        <end position="83"/>
    </location>
</feature>
<feature type="transmembrane region" description="Helical" evidence="1">
    <location>
        <begin position="123"/>
        <end position="146"/>
    </location>
</feature>
<keyword evidence="1" id="KW-1133">Transmembrane helix</keyword>
<dbReference type="EMBL" id="JAUCMV010000005">
    <property type="protein sequence ID" value="KAK0394970.1"/>
    <property type="molecule type" value="Genomic_DNA"/>
</dbReference>
<gene>
    <name evidence="2" type="ORF">QR680_001035</name>
</gene>
<proteinExistence type="predicted"/>
<keyword evidence="1" id="KW-0472">Membrane</keyword>
<reference evidence="2" key="1">
    <citation type="submission" date="2023-06" db="EMBL/GenBank/DDBJ databases">
        <title>Genomic analysis of the entomopathogenic nematode Steinernema hermaphroditum.</title>
        <authorList>
            <person name="Schwarz E.M."/>
            <person name="Heppert J.K."/>
            <person name="Baniya A."/>
            <person name="Schwartz H.T."/>
            <person name="Tan C.-H."/>
            <person name="Antoshechkin I."/>
            <person name="Sternberg P.W."/>
            <person name="Goodrich-Blair H."/>
            <person name="Dillman A.R."/>
        </authorList>
    </citation>
    <scope>NUCLEOTIDE SEQUENCE</scope>
    <source>
        <strain evidence="2">PS9179</strain>
        <tissue evidence="2">Whole animal</tissue>
    </source>
</reference>